<dbReference type="STRING" id="1210063.GCA_001612665_01289"/>
<dbReference type="RefSeq" id="WP_067446965.1">
    <property type="nucleotide sequence ID" value="NZ_SMFR01000002.1"/>
</dbReference>
<dbReference type="Gene3D" id="3.30.1540.10">
    <property type="entry name" value="formyl-coa transferase, domain 3"/>
    <property type="match status" value="1"/>
</dbReference>
<dbReference type="InterPro" id="IPR003673">
    <property type="entry name" value="CoA-Trfase_fam_III"/>
</dbReference>
<name>A0A4V6NCQ8_9NOCA</name>
<protein>
    <submittedName>
        <fullName evidence="1">Crotonobetainyl-CoA:carnitine CoA-transferase CaiB-like acyl-CoA transferase</fullName>
    </submittedName>
</protein>
<organism evidence="1 2">
    <name type="scientific">Nocardia alba</name>
    <dbReference type="NCBI Taxonomy" id="225051"/>
    <lineage>
        <taxon>Bacteria</taxon>
        <taxon>Bacillati</taxon>
        <taxon>Actinomycetota</taxon>
        <taxon>Actinomycetes</taxon>
        <taxon>Mycobacteriales</taxon>
        <taxon>Nocardiaceae</taxon>
        <taxon>Nocardia</taxon>
    </lineage>
</organism>
<accession>A0A4V6NCQ8</accession>
<keyword evidence="1" id="KW-0808">Transferase</keyword>
<dbReference type="Gene3D" id="3.40.50.10540">
    <property type="entry name" value="Crotonobetainyl-coa:carnitine coa-transferase, domain 1"/>
    <property type="match status" value="1"/>
</dbReference>
<comment type="caution">
    <text evidence="1">The sequence shown here is derived from an EMBL/GenBank/DDBJ whole genome shotgun (WGS) entry which is preliminary data.</text>
</comment>
<dbReference type="Pfam" id="PF02515">
    <property type="entry name" value="CoA_transf_3"/>
    <property type="match status" value="1"/>
</dbReference>
<dbReference type="SUPFAM" id="SSF89796">
    <property type="entry name" value="CoA-transferase family III (CaiB/BaiF)"/>
    <property type="match status" value="1"/>
</dbReference>
<reference evidence="1 2" key="1">
    <citation type="submission" date="2019-03" db="EMBL/GenBank/DDBJ databases">
        <title>Genomic Encyclopedia of Type Strains, Phase IV (KMG-IV): sequencing the most valuable type-strain genomes for metagenomic binning, comparative biology and taxonomic classification.</title>
        <authorList>
            <person name="Goeker M."/>
        </authorList>
    </citation>
    <scope>NUCLEOTIDE SEQUENCE [LARGE SCALE GENOMIC DNA]</scope>
    <source>
        <strain evidence="1 2">DSM 44684</strain>
    </source>
</reference>
<evidence type="ECO:0000313" key="1">
    <source>
        <dbReference type="EMBL" id="TCJ97585.1"/>
    </source>
</evidence>
<dbReference type="OrthoDB" id="9797653at2"/>
<evidence type="ECO:0000313" key="2">
    <source>
        <dbReference type="Proteomes" id="UP000294856"/>
    </source>
</evidence>
<keyword evidence="2" id="KW-1185">Reference proteome</keyword>
<dbReference type="AlphaFoldDB" id="A0A4V6NCQ8"/>
<dbReference type="PANTHER" id="PTHR48228:SF2">
    <property type="entry name" value="E-CINNAMOYL-COA:R-PHENYLLACTATE COA TRANSFERASE LARGE SUBUNIT"/>
    <property type="match status" value="1"/>
</dbReference>
<dbReference type="InterPro" id="IPR023606">
    <property type="entry name" value="CoA-Trfase_III_dom_1_sf"/>
</dbReference>
<dbReference type="Proteomes" id="UP000294856">
    <property type="component" value="Unassembled WGS sequence"/>
</dbReference>
<gene>
    <name evidence="1" type="ORF">DFR71_3629</name>
</gene>
<dbReference type="InterPro" id="IPR050509">
    <property type="entry name" value="CoA-transferase_III"/>
</dbReference>
<dbReference type="PANTHER" id="PTHR48228">
    <property type="entry name" value="SUCCINYL-COA--D-CITRAMALATE COA-TRANSFERASE"/>
    <property type="match status" value="1"/>
</dbReference>
<dbReference type="GO" id="GO:0016740">
    <property type="term" value="F:transferase activity"/>
    <property type="evidence" value="ECO:0007669"/>
    <property type="project" value="UniProtKB-KW"/>
</dbReference>
<dbReference type="InterPro" id="IPR044855">
    <property type="entry name" value="CoA-Trfase_III_dom3_sf"/>
</dbReference>
<dbReference type="EMBL" id="SMFR01000002">
    <property type="protein sequence ID" value="TCJ97585.1"/>
    <property type="molecule type" value="Genomic_DNA"/>
</dbReference>
<sequence length="406" mass="43481">MSGLLSGVTVVELASWTYVPSAGAALADWGADVIKIEDTNGGDPCRNLTIGGLDGTGTEVRANFMMELGNHGKRSIGVDIKSTQGRQILGRLIAGADVFLTNWLPAPLERAGLTVEQIREFNPNVIIVRGSGHGSRGPEKDRGGFDAASYLARAGVAYALTPTNSEFPMAQGPAFGDLQGGITLAGGVTAALFHRERTGHAPLVDSSLLAQGMWAVAPDIAAADYYDIDRIPAGEAGTALNPAVNRYRTRDNRWVQLVLLQADRYWRGFCERVGRPDLGVDERFVPLANLVVNQEAATAELRKTFAERDLADWQKALADEPGVWATIASPREVLDDPQVAANGYLMTVTDSAGNDYRTVAAPVQFDEQPAPASRAPEYGEHTETILLELGLEWDDIIAAKESGAIL</sequence>
<proteinExistence type="predicted"/>